<proteinExistence type="predicted"/>
<keyword evidence="2" id="KW-1185">Reference proteome</keyword>
<accession>Q3SSA0</accession>
<evidence type="ECO:0000313" key="1">
    <source>
        <dbReference type="EMBL" id="ABA04841.1"/>
    </source>
</evidence>
<organism evidence="1 2">
    <name type="scientific">Nitrobacter winogradskyi (strain ATCC 25391 / DSM 10237 / CIP 104748 / NCIMB 11846 / Nb-255)</name>
    <dbReference type="NCBI Taxonomy" id="323098"/>
    <lineage>
        <taxon>Bacteria</taxon>
        <taxon>Pseudomonadati</taxon>
        <taxon>Pseudomonadota</taxon>
        <taxon>Alphaproteobacteria</taxon>
        <taxon>Hyphomicrobiales</taxon>
        <taxon>Nitrobacteraceae</taxon>
        <taxon>Nitrobacter</taxon>
    </lineage>
</organism>
<evidence type="ECO:0000313" key="2">
    <source>
        <dbReference type="Proteomes" id="UP000002531"/>
    </source>
</evidence>
<reference evidence="1 2" key="1">
    <citation type="journal article" date="2006" name="Appl. Environ. Microbiol.">
        <title>Genome sequence of the chemolithoautotrophic nitrite-oxidizing bacterium Nitrobacter winogradskyi Nb-255.</title>
        <authorList>
            <person name="Starkenburg S.R."/>
            <person name="Chain P.S."/>
            <person name="Sayavedra-Soto L.A."/>
            <person name="Hauser L."/>
            <person name="Land M.L."/>
            <person name="Larimer F.W."/>
            <person name="Malfatti S.A."/>
            <person name="Klotz M.G."/>
            <person name="Bottomley P.J."/>
            <person name="Arp D.J."/>
            <person name="Hickey W.J."/>
        </authorList>
    </citation>
    <scope>NUCLEOTIDE SEQUENCE [LARGE SCALE GENOMIC DNA]</scope>
    <source>
        <strain evidence="2">ATCC 25391 / DSM 10237 / CIP 104748 / NCIMB 11846 / Nb-255</strain>
    </source>
</reference>
<dbReference type="KEGG" id="nwi:Nwi_1580"/>
<gene>
    <name evidence="1" type="ordered locus">Nwi_1580</name>
</gene>
<sequence>MTIIVRRMTALRRFASDISAFRFKFRTRQAFSMTKRKAEAGFSRFRKLGTLTQYGIPGGKTAMHFDALCQVEMITCDMPPRFD</sequence>
<dbReference type="EMBL" id="CP000115">
    <property type="protein sequence ID" value="ABA04841.1"/>
    <property type="molecule type" value="Genomic_DNA"/>
</dbReference>
<name>Q3SSA0_NITWN</name>
<dbReference type="Proteomes" id="UP000002531">
    <property type="component" value="Chromosome"/>
</dbReference>
<dbReference type="AlphaFoldDB" id="Q3SSA0"/>
<protein>
    <submittedName>
        <fullName evidence="1">Uncharacterized protein</fullName>
    </submittedName>
</protein>
<dbReference type="HOGENOM" id="CLU_2539146_0_0_5"/>